<feature type="region of interest" description="Disordered" evidence="1">
    <location>
        <begin position="40"/>
        <end position="79"/>
    </location>
</feature>
<organism evidence="2 3">
    <name type="scientific">Glycocaulis alkaliphilus</name>
    <dbReference type="NCBI Taxonomy" id="1434191"/>
    <lineage>
        <taxon>Bacteria</taxon>
        <taxon>Pseudomonadati</taxon>
        <taxon>Pseudomonadota</taxon>
        <taxon>Alphaproteobacteria</taxon>
        <taxon>Maricaulales</taxon>
        <taxon>Maricaulaceae</taxon>
        <taxon>Glycocaulis</taxon>
    </lineage>
</organism>
<dbReference type="EMBL" id="CP018911">
    <property type="protein sequence ID" value="AZU04717.1"/>
    <property type="molecule type" value="Genomic_DNA"/>
</dbReference>
<protein>
    <submittedName>
        <fullName evidence="2">Uncharacterized protein</fullName>
    </submittedName>
</protein>
<evidence type="ECO:0000256" key="1">
    <source>
        <dbReference type="SAM" id="MobiDB-lite"/>
    </source>
</evidence>
<feature type="region of interest" description="Disordered" evidence="1">
    <location>
        <begin position="1"/>
        <end position="26"/>
    </location>
</feature>
<name>A0A3T0EBW4_9PROT</name>
<dbReference type="AlphaFoldDB" id="A0A3T0EBW4"/>
<accession>A0A3T0EBW4</accession>
<sequence length="79" mass="8807">MVSQPRPAPAGKLRKREKQVRPPKRQRLFQLTILDLTWASPAPKSWPAPVRSKARASSGARTPFRTGGRKTGQPYTQGD</sequence>
<dbReference type="KEGG" id="gak:X907_2202"/>
<gene>
    <name evidence="2" type="ORF">X907_2202</name>
</gene>
<evidence type="ECO:0000313" key="2">
    <source>
        <dbReference type="EMBL" id="AZU04717.1"/>
    </source>
</evidence>
<keyword evidence="3" id="KW-1185">Reference proteome</keyword>
<proteinExistence type="predicted"/>
<dbReference type="Proteomes" id="UP000286954">
    <property type="component" value="Chromosome"/>
</dbReference>
<feature type="compositionally biased region" description="Basic residues" evidence="1">
    <location>
        <begin position="12"/>
        <end position="26"/>
    </location>
</feature>
<reference evidence="2 3" key="1">
    <citation type="submission" date="2016-12" db="EMBL/GenBank/DDBJ databases">
        <title>The genome of dimorphic prosthecate Glycocaulis alkaliphilus 6b-8t, isolated from crude oil dictates its adaptability in petroleum environments.</title>
        <authorList>
            <person name="Wu X.-L."/>
            <person name="Geng S."/>
        </authorList>
    </citation>
    <scope>NUCLEOTIDE SEQUENCE [LARGE SCALE GENOMIC DNA]</scope>
    <source>
        <strain evidence="2 3">6B-8</strain>
    </source>
</reference>
<evidence type="ECO:0000313" key="3">
    <source>
        <dbReference type="Proteomes" id="UP000286954"/>
    </source>
</evidence>
<feature type="compositionally biased region" description="Low complexity" evidence="1">
    <location>
        <begin position="40"/>
        <end position="49"/>
    </location>
</feature>